<keyword evidence="4" id="KW-1185">Reference proteome</keyword>
<feature type="transmembrane region" description="Helical" evidence="2">
    <location>
        <begin position="47"/>
        <end position="69"/>
    </location>
</feature>
<dbReference type="EMBL" id="JAUSTZ010000002">
    <property type="protein sequence ID" value="MDQ0225061.1"/>
    <property type="molecule type" value="Genomic_DNA"/>
</dbReference>
<evidence type="ECO:0000313" key="4">
    <source>
        <dbReference type="Proteomes" id="UP001232245"/>
    </source>
</evidence>
<protein>
    <recommendedName>
        <fullName evidence="5">GerMN domain-containing protein</fullName>
    </recommendedName>
</protein>
<evidence type="ECO:0000256" key="2">
    <source>
        <dbReference type="SAM" id="Phobius"/>
    </source>
</evidence>
<dbReference type="Proteomes" id="UP001232245">
    <property type="component" value="Unassembled WGS sequence"/>
</dbReference>
<evidence type="ECO:0008006" key="5">
    <source>
        <dbReference type="Google" id="ProtNLM"/>
    </source>
</evidence>
<organism evidence="3 4">
    <name type="scientific">Metabacillus niabensis</name>
    <dbReference type="NCBI Taxonomy" id="324854"/>
    <lineage>
        <taxon>Bacteria</taxon>
        <taxon>Bacillati</taxon>
        <taxon>Bacillota</taxon>
        <taxon>Bacilli</taxon>
        <taxon>Bacillales</taxon>
        <taxon>Bacillaceae</taxon>
        <taxon>Metabacillus</taxon>
    </lineage>
</organism>
<feature type="region of interest" description="Disordered" evidence="1">
    <location>
        <begin position="91"/>
        <end position="112"/>
    </location>
</feature>
<evidence type="ECO:0000313" key="3">
    <source>
        <dbReference type="EMBL" id="MDQ0225061.1"/>
    </source>
</evidence>
<dbReference type="RefSeq" id="WP_174881322.1">
    <property type="nucleotide sequence ID" value="NZ_CADEPK010000350.1"/>
</dbReference>
<evidence type="ECO:0000256" key="1">
    <source>
        <dbReference type="SAM" id="MobiDB-lite"/>
    </source>
</evidence>
<accession>A0ABT9YYK0</accession>
<gene>
    <name evidence="3" type="ORF">J2S02_001390</name>
</gene>
<keyword evidence="2" id="KW-1133">Transmembrane helix</keyword>
<keyword evidence="2" id="KW-0812">Transmembrane</keyword>
<sequence>MKKPDWNEKQIERLLNQMPLVKDKQTADEIYQSIQFKIQSRKKKKNWIAPSIATAAALFLIAILTPLILEQGAKEQKTAMDLSNSEKAKIETAVQDDGQTSEQTISNDKNEDVDHQLNQVLMEDQKETFVTKASEAEDIITVGFTNDQAELILPVSLELNDKKKKIEVIEEIKPEIYSDELGPISFELSGAEIDEEANNEEVNIDYHKNVQISGSSEETLFLNSVIETFRWDNYKKANLYTNDKQGIELSNYGVKNEVEMQKELKKAYFLYQYSEETQKLLVPSPNSYDSIEQAIDAMKTGLDHELKPTIVNHIIIKNIFEDGEQLEVEFEAGSKFEDNQEFVIMLESILLSAKEFGFKTVYFKGIDINHIGVMDVAHPIEVPFSPNPIEEH</sequence>
<keyword evidence="2" id="KW-0472">Membrane</keyword>
<feature type="compositionally biased region" description="Polar residues" evidence="1">
    <location>
        <begin position="97"/>
        <end position="107"/>
    </location>
</feature>
<comment type="caution">
    <text evidence="3">The sequence shown here is derived from an EMBL/GenBank/DDBJ whole genome shotgun (WGS) entry which is preliminary data.</text>
</comment>
<proteinExistence type="predicted"/>
<reference evidence="3 4" key="1">
    <citation type="submission" date="2023-07" db="EMBL/GenBank/DDBJ databases">
        <title>Genomic Encyclopedia of Type Strains, Phase IV (KMG-IV): sequencing the most valuable type-strain genomes for metagenomic binning, comparative biology and taxonomic classification.</title>
        <authorList>
            <person name="Goeker M."/>
        </authorList>
    </citation>
    <scope>NUCLEOTIDE SEQUENCE [LARGE SCALE GENOMIC DNA]</scope>
    <source>
        <strain evidence="3 4">DSM 17723</strain>
    </source>
</reference>
<name>A0ABT9YYK0_9BACI</name>